<comment type="caution">
    <text evidence="3">The sequence shown here is derived from an EMBL/GenBank/DDBJ whole genome shotgun (WGS) entry which is preliminary data.</text>
</comment>
<dbReference type="RefSeq" id="WP_159344414.1">
    <property type="nucleotide sequence ID" value="NZ_JBALOT010000058.1"/>
</dbReference>
<accession>A0A800NE66</accession>
<comment type="similarity">
    <text evidence="1">Belongs to the enoyl-CoA hydratase/isomerase family.</text>
</comment>
<dbReference type="GO" id="GO:0006635">
    <property type="term" value="P:fatty acid beta-oxidation"/>
    <property type="evidence" value="ECO:0007669"/>
    <property type="project" value="TreeGrafter"/>
</dbReference>
<dbReference type="Pfam" id="PF00378">
    <property type="entry name" value="ECH_1"/>
    <property type="match status" value="1"/>
</dbReference>
<dbReference type="CDD" id="cd06558">
    <property type="entry name" value="crotonase-like"/>
    <property type="match status" value="1"/>
</dbReference>
<dbReference type="EC" id="4.2.1.17" evidence="3"/>
<dbReference type="EMBL" id="VDEM01000006">
    <property type="protein sequence ID" value="KAF0825221.1"/>
    <property type="molecule type" value="Genomic_DNA"/>
</dbReference>
<keyword evidence="2 3" id="KW-0456">Lyase</keyword>
<proteinExistence type="inferred from homology"/>
<protein>
    <submittedName>
        <fullName evidence="3">Enoyl-CoA hydratase</fullName>
        <ecNumber evidence="3">4.2.1.17</ecNumber>
    </submittedName>
</protein>
<evidence type="ECO:0000256" key="1">
    <source>
        <dbReference type="ARBA" id="ARBA00005254"/>
    </source>
</evidence>
<evidence type="ECO:0000313" key="4">
    <source>
        <dbReference type="Proteomes" id="UP000465778"/>
    </source>
</evidence>
<dbReference type="Gene3D" id="1.10.12.10">
    <property type="entry name" value="Lyase 2-enoyl-coa Hydratase, Chain A, domain 2"/>
    <property type="match status" value="1"/>
</dbReference>
<reference evidence="3 4" key="1">
    <citation type="journal article" date="2020" name="G3 (Bethesda)">
        <title>Whole Genome Sequencing and Comparative Genomics of Two Nematicidal Bacillus Strains Reveals a Wide Range of Possible Virulence Factors.</title>
        <authorList>
            <person name="Susic N."/>
            <person name="Janezic S."/>
            <person name="Rupnik M."/>
            <person name="Geric Stare B."/>
        </authorList>
    </citation>
    <scope>NUCLEOTIDE SEQUENCE [LARGE SCALE GENOMIC DNA]</scope>
    <source>
        <strain evidence="3 4">I-1582</strain>
    </source>
</reference>
<organism evidence="3 4">
    <name type="scientific">Cytobacillus firmus</name>
    <name type="common">Bacillus firmus</name>
    <dbReference type="NCBI Taxonomy" id="1399"/>
    <lineage>
        <taxon>Bacteria</taxon>
        <taxon>Bacillati</taxon>
        <taxon>Bacillota</taxon>
        <taxon>Bacilli</taxon>
        <taxon>Bacillales</taxon>
        <taxon>Bacillaceae</taxon>
        <taxon>Cytobacillus</taxon>
    </lineage>
</organism>
<dbReference type="InterPro" id="IPR029045">
    <property type="entry name" value="ClpP/crotonase-like_dom_sf"/>
</dbReference>
<evidence type="ECO:0000256" key="2">
    <source>
        <dbReference type="ARBA" id="ARBA00023239"/>
    </source>
</evidence>
<name>A0A800NE66_CYTFI</name>
<dbReference type="Gene3D" id="3.90.226.10">
    <property type="entry name" value="2-enoyl-CoA Hydratase, Chain A, domain 1"/>
    <property type="match status" value="1"/>
</dbReference>
<dbReference type="InterPro" id="IPR014748">
    <property type="entry name" value="Enoyl-CoA_hydra_C"/>
</dbReference>
<dbReference type="Proteomes" id="UP000465778">
    <property type="component" value="Unassembled WGS sequence"/>
</dbReference>
<dbReference type="PANTHER" id="PTHR11941">
    <property type="entry name" value="ENOYL-COA HYDRATASE-RELATED"/>
    <property type="match status" value="1"/>
</dbReference>
<evidence type="ECO:0000313" key="3">
    <source>
        <dbReference type="EMBL" id="KAF0825221.1"/>
    </source>
</evidence>
<dbReference type="PANTHER" id="PTHR11941:SF54">
    <property type="entry name" value="ENOYL-COA HYDRATASE, MITOCHONDRIAL"/>
    <property type="match status" value="1"/>
</dbReference>
<dbReference type="GO" id="GO:0004300">
    <property type="term" value="F:enoyl-CoA hydratase activity"/>
    <property type="evidence" value="ECO:0007669"/>
    <property type="project" value="UniProtKB-EC"/>
</dbReference>
<dbReference type="AlphaFoldDB" id="A0A800NE66"/>
<sequence length="273" mass="30196">MSKNLEAYSGEKTCSEPVYLKVEGDIAYICFNRPEKRNALSYDIWLRIPQLVDECEQAANVKVIIFKGTGTAAFSAGADISEFKSLRYTAEGAEKYNKATMIAEKAIMDASKPTIAMIKGYCVGGGCEIAVACDFRFSDDNGRFGITPAKLGLVYNTPGTKNLVDLVGPAKAKDILYTGRLMDADEAYRIGLIDRIYPTESINEETLKYAELICRNAQLSVRGSKKIIHEVLAGAVEDSPETAQMVIDSFISEDYREGVHSFLEKRKPIFKYS</sequence>
<dbReference type="SUPFAM" id="SSF52096">
    <property type="entry name" value="ClpP/crotonase"/>
    <property type="match status" value="1"/>
</dbReference>
<gene>
    <name evidence="3" type="ORF">KIS1582_1008</name>
</gene>
<dbReference type="InterPro" id="IPR001753">
    <property type="entry name" value="Enoyl-CoA_hydra/iso"/>
</dbReference>
<dbReference type="OrthoDB" id="9775794at2"/>